<dbReference type="AlphaFoldDB" id="A0A699ZVX4"/>
<evidence type="ECO:0000313" key="2">
    <source>
        <dbReference type="EMBL" id="GFH26631.1"/>
    </source>
</evidence>
<name>A0A699ZVX4_HAELA</name>
<feature type="compositionally biased region" description="Gly residues" evidence="1">
    <location>
        <begin position="12"/>
        <end position="24"/>
    </location>
</feature>
<reference evidence="2 3" key="1">
    <citation type="submission" date="2020-02" db="EMBL/GenBank/DDBJ databases">
        <title>Draft genome sequence of Haematococcus lacustris strain NIES-144.</title>
        <authorList>
            <person name="Morimoto D."/>
            <person name="Nakagawa S."/>
            <person name="Yoshida T."/>
            <person name="Sawayama S."/>
        </authorList>
    </citation>
    <scope>NUCLEOTIDE SEQUENCE [LARGE SCALE GENOMIC DNA]</scope>
    <source>
        <strain evidence="2 3">NIES-144</strain>
    </source>
</reference>
<comment type="caution">
    <text evidence="2">The sequence shown here is derived from an EMBL/GenBank/DDBJ whole genome shotgun (WGS) entry which is preliminary data.</text>
</comment>
<evidence type="ECO:0000313" key="3">
    <source>
        <dbReference type="Proteomes" id="UP000485058"/>
    </source>
</evidence>
<dbReference type="EMBL" id="BLLF01003185">
    <property type="protein sequence ID" value="GFH26631.1"/>
    <property type="molecule type" value="Genomic_DNA"/>
</dbReference>
<dbReference type="Proteomes" id="UP000485058">
    <property type="component" value="Unassembled WGS sequence"/>
</dbReference>
<accession>A0A699ZVX4</accession>
<feature type="region of interest" description="Disordered" evidence="1">
    <location>
        <begin position="1"/>
        <end position="34"/>
    </location>
</feature>
<keyword evidence="3" id="KW-1185">Reference proteome</keyword>
<organism evidence="2 3">
    <name type="scientific">Haematococcus lacustris</name>
    <name type="common">Green alga</name>
    <name type="synonym">Haematococcus pluvialis</name>
    <dbReference type="NCBI Taxonomy" id="44745"/>
    <lineage>
        <taxon>Eukaryota</taxon>
        <taxon>Viridiplantae</taxon>
        <taxon>Chlorophyta</taxon>
        <taxon>core chlorophytes</taxon>
        <taxon>Chlorophyceae</taxon>
        <taxon>CS clade</taxon>
        <taxon>Chlamydomonadales</taxon>
        <taxon>Haematococcaceae</taxon>
        <taxon>Haematococcus</taxon>
    </lineage>
</organism>
<sequence>MMRDAAGQRWGAAGGSWREGGGGRQSPTPPAPPTRWLATLYPLEAGLELLEAALTDPAAAAAARTKFDQARTQQLLLACAGGHTKEVMVRGHAPASNTNQHILTLTPLIQMPHP</sequence>
<gene>
    <name evidence="2" type="ORF">HaLaN_24809</name>
</gene>
<evidence type="ECO:0000256" key="1">
    <source>
        <dbReference type="SAM" id="MobiDB-lite"/>
    </source>
</evidence>
<protein>
    <submittedName>
        <fullName evidence="2">Uncharacterized protein</fullName>
    </submittedName>
</protein>
<proteinExistence type="predicted"/>